<dbReference type="PROSITE" id="PS00135">
    <property type="entry name" value="TRYPSIN_SER"/>
    <property type="match status" value="1"/>
</dbReference>
<evidence type="ECO:0000256" key="8">
    <source>
        <dbReference type="ARBA" id="ARBA00022825"/>
    </source>
</evidence>
<dbReference type="PRINTS" id="PR00722">
    <property type="entry name" value="CHYMOTRYPSIN"/>
</dbReference>
<dbReference type="GO" id="GO:0006508">
    <property type="term" value="P:proteolysis"/>
    <property type="evidence" value="ECO:0007669"/>
    <property type="project" value="UniProtKB-KW"/>
</dbReference>
<reference evidence="19" key="1">
    <citation type="submission" date="2025-08" db="UniProtKB">
        <authorList>
            <consortium name="RefSeq"/>
        </authorList>
    </citation>
    <scope>IDENTIFICATION</scope>
</reference>
<evidence type="ECO:0000256" key="10">
    <source>
        <dbReference type="ARBA" id="ARBA00023157"/>
    </source>
</evidence>
<comment type="similarity">
    <text evidence="11 14">Belongs to the peptidase S1 family. CLIP subfamily.</text>
</comment>
<dbReference type="GO" id="GO:0004252">
    <property type="term" value="F:serine-type endopeptidase activity"/>
    <property type="evidence" value="ECO:0007669"/>
    <property type="project" value="UniProtKB-UniRule"/>
</dbReference>
<feature type="domain" description="Clip" evidence="17">
    <location>
        <begin position="61"/>
        <end position="105"/>
    </location>
</feature>
<evidence type="ECO:0000256" key="11">
    <source>
        <dbReference type="ARBA" id="ARBA00024195"/>
    </source>
</evidence>
<dbReference type="InterPro" id="IPR033116">
    <property type="entry name" value="TRYPSIN_SER"/>
</dbReference>
<dbReference type="GO" id="GO:0030246">
    <property type="term" value="F:carbohydrate binding"/>
    <property type="evidence" value="ECO:0007669"/>
    <property type="project" value="UniProtKB-KW"/>
</dbReference>
<comment type="catalytic activity">
    <reaction evidence="12">
        <text>Selective cleavage of 103-Arg-|-Ser-104 and 124-Ile-|-Ile-125 bonds in Limulus clotting factor B to form activated factor B. Cleavage of -Pro-Arg-|-Xaa- bonds in synthetic substrates.</text>
        <dbReference type="EC" id="3.4.21.84"/>
    </reaction>
</comment>
<dbReference type="InterPro" id="IPR009003">
    <property type="entry name" value="Peptidase_S1_PA"/>
</dbReference>
<evidence type="ECO:0000259" key="16">
    <source>
        <dbReference type="PROSITE" id="PS50240"/>
    </source>
</evidence>
<dbReference type="Gene3D" id="2.40.10.10">
    <property type="entry name" value="Trypsin-like serine proteases"/>
    <property type="match status" value="1"/>
</dbReference>
<evidence type="ECO:0000256" key="14">
    <source>
        <dbReference type="RuleBase" id="RU366078"/>
    </source>
</evidence>
<gene>
    <name evidence="19" type="primary">LOC114828133</name>
</gene>
<keyword evidence="10" id="KW-1015">Disulfide bond</keyword>
<comment type="domain">
    <text evidence="14">The clip domain consists of 35-55 residues which are 'knitted' together usually by 3 conserved disulfide bonds forming a clip-like compact structure.</text>
</comment>
<dbReference type="Gene3D" id="3.30.1640.30">
    <property type="match status" value="1"/>
</dbReference>
<dbReference type="Pfam" id="PF00089">
    <property type="entry name" value="Trypsin"/>
    <property type="match status" value="1"/>
</dbReference>
<dbReference type="InterPro" id="IPR043504">
    <property type="entry name" value="Peptidase_S1_PA_chymotrypsin"/>
</dbReference>
<dbReference type="GO" id="GO:0005576">
    <property type="term" value="C:extracellular region"/>
    <property type="evidence" value="ECO:0007669"/>
    <property type="project" value="UniProtKB-SubCell"/>
</dbReference>
<dbReference type="KEGG" id="goe:114828133"/>
<keyword evidence="14" id="KW-0964">Secreted</keyword>
<accession>A0AAJ7SFL0</accession>
<evidence type="ECO:0000256" key="13">
    <source>
        <dbReference type="RuleBase" id="RU363034"/>
    </source>
</evidence>
<dbReference type="PANTHER" id="PTHR24252">
    <property type="entry name" value="ACROSIN-RELATED"/>
    <property type="match status" value="1"/>
</dbReference>
<dbReference type="Pfam" id="PF12032">
    <property type="entry name" value="CLIP"/>
    <property type="match status" value="1"/>
</dbReference>
<evidence type="ECO:0000313" key="18">
    <source>
        <dbReference type="Proteomes" id="UP000694867"/>
    </source>
</evidence>
<dbReference type="CDD" id="cd00190">
    <property type="entry name" value="Tryp_SPc"/>
    <property type="match status" value="1"/>
</dbReference>
<evidence type="ECO:0000256" key="2">
    <source>
        <dbReference type="ARBA" id="ARBA00022659"/>
    </source>
</evidence>
<evidence type="ECO:0000256" key="1">
    <source>
        <dbReference type="ARBA" id="ARBA00022536"/>
    </source>
</evidence>
<dbReference type="GO" id="GO:0007155">
    <property type="term" value="P:cell adhesion"/>
    <property type="evidence" value="ECO:0007669"/>
    <property type="project" value="UniProtKB-KW"/>
</dbReference>
<evidence type="ECO:0000256" key="4">
    <source>
        <dbReference type="ARBA" id="ARBA00022729"/>
    </source>
</evidence>
<feature type="compositionally biased region" description="Pro residues" evidence="15">
    <location>
        <begin position="113"/>
        <end position="124"/>
    </location>
</feature>
<sequence length="394" mass="43278">MPLLGLRTIAIFVSVLHLSECATSSGDESSGNPPANISSQDLDERFSLEGPILFPEHDPDVCTAPSDASGVCVELKFCPALRRVNLRHLNKFICSYQGSTPLLCCEGLERPQPIPEPQPSPQPQPVDDRPPRPDFLPAECGIGALQANRIVGGQEAAKGAYPWIVAVFVLLNNQKLHICGAALVSPRHIVSAAHCFFDGSRPIPYQIYRMRIGDHDITRDDEIQGTLELPILSYKTHPEYVRKTYLNDISLSYLAQDVQFTKTIQPVCLPYTGFQQDLTSARAIVAGWGYTAYQGGSSNPVLKDTDIPVWSLEECAKAFKAELNVTDRYLCAGDPAGKTDSCQGDSGGPLILWGEDNRFYLMGVVSFGKRCATPGYPGAYTRVTKQLRWLNDNF</sequence>
<dbReference type="PROSITE" id="PS51888">
    <property type="entry name" value="CLIP"/>
    <property type="match status" value="1"/>
</dbReference>
<evidence type="ECO:0000256" key="15">
    <source>
        <dbReference type="SAM" id="MobiDB-lite"/>
    </source>
</evidence>
<feature type="domain" description="Peptidase S1" evidence="16">
    <location>
        <begin position="150"/>
        <end position="394"/>
    </location>
</feature>
<dbReference type="GO" id="GO:0042381">
    <property type="term" value="P:hemolymph coagulation"/>
    <property type="evidence" value="ECO:0007669"/>
    <property type="project" value="UniProtKB-KW"/>
</dbReference>
<dbReference type="PROSITE" id="PS50240">
    <property type="entry name" value="TRYPSIN_DOM"/>
    <property type="match status" value="1"/>
</dbReference>
<dbReference type="EC" id="3.4.21.-" evidence="13"/>
<keyword evidence="9" id="KW-0130">Cell adhesion</keyword>
<dbReference type="InterPro" id="IPR001314">
    <property type="entry name" value="Peptidase_S1A"/>
</dbReference>
<dbReference type="InterPro" id="IPR022700">
    <property type="entry name" value="CLIP"/>
</dbReference>
<dbReference type="RefSeq" id="XP_028966867.1">
    <property type="nucleotide sequence ID" value="XM_029111034.1"/>
</dbReference>
<dbReference type="PANTHER" id="PTHR24252:SF7">
    <property type="entry name" value="HYALIN"/>
    <property type="match status" value="1"/>
</dbReference>
<dbReference type="InterPro" id="IPR038565">
    <property type="entry name" value="CLIP_sf"/>
</dbReference>
<keyword evidence="4 14" id="KW-0732">Signal</keyword>
<evidence type="ECO:0000256" key="6">
    <source>
        <dbReference type="ARBA" id="ARBA00022801"/>
    </source>
</evidence>
<dbReference type="SMART" id="SM00020">
    <property type="entry name" value="Tryp_SPc"/>
    <property type="match status" value="1"/>
</dbReference>
<dbReference type="SMART" id="SM00680">
    <property type="entry name" value="CLIP"/>
    <property type="match status" value="1"/>
</dbReference>
<evidence type="ECO:0000313" key="19">
    <source>
        <dbReference type="RefSeq" id="XP_028966867.1"/>
    </source>
</evidence>
<keyword evidence="6 13" id="KW-0378">Hydrolase</keyword>
<evidence type="ECO:0000256" key="12">
    <source>
        <dbReference type="ARBA" id="ARBA00052079"/>
    </source>
</evidence>
<keyword evidence="5" id="KW-0430">Lectin</keyword>
<feature type="chain" id="PRO_5042315504" description="CLIP domain-containing serine protease" evidence="14">
    <location>
        <begin position="22"/>
        <end position="394"/>
    </location>
</feature>
<dbReference type="FunFam" id="2.40.10.10:FF:000120">
    <property type="entry name" value="Putative serine protease"/>
    <property type="match status" value="1"/>
</dbReference>
<keyword evidence="18" id="KW-1185">Reference proteome</keyword>
<name>A0AAJ7SFL0_9ACAR</name>
<feature type="region of interest" description="Disordered" evidence="15">
    <location>
        <begin position="113"/>
        <end position="133"/>
    </location>
</feature>
<evidence type="ECO:0000256" key="5">
    <source>
        <dbReference type="ARBA" id="ARBA00022734"/>
    </source>
</evidence>
<feature type="signal peptide" evidence="14">
    <location>
        <begin position="1"/>
        <end position="21"/>
    </location>
</feature>
<proteinExistence type="inferred from homology"/>
<dbReference type="Proteomes" id="UP000694867">
    <property type="component" value="Unplaced"/>
</dbReference>
<keyword evidence="3 13" id="KW-0645">Protease</keyword>
<comment type="subcellular location">
    <subcellularLocation>
        <location evidence="14">Secreted</location>
    </subcellularLocation>
</comment>
<organism evidence="18 19">
    <name type="scientific">Galendromus occidentalis</name>
    <name type="common">western predatory mite</name>
    <dbReference type="NCBI Taxonomy" id="34638"/>
    <lineage>
        <taxon>Eukaryota</taxon>
        <taxon>Metazoa</taxon>
        <taxon>Ecdysozoa</taxon>
        <taxon>Arthropoda</taxon>
        <taxon>Chelicerata</taxon>
        <taxon>Arachnida</taxon>
        <taxon>Acari</taxon>
        <taxon>Parasitiformes</taxon>
        <taxon>Mesostigmata</taxon>
        <taxon>Gamasina</taxon>
        <taxon>Phytoseioidea</taxon>
        <taxon>Phytoseiidae</taxon>
        <taxon>Typhlodrominae</taxon>
        <taxon>Galendromus</taxon>
    </lineage>
</organism>
<keyword evidence="7" id="KW-0353">Hemolymph clotting</keyword>
<dbReference type="InterPro" id="IPR001254">
    <property type="entry name" value="Trypsin_dom"/>
</dbReference>
<evidence type="ECO:0000256" key="9">
    <source>
        <dbReference type="ARBA" id="ARBA00022889"/>
    </source>
</evidence>
<keyword evidence="2" id="KW-0768">Sushi</keyword>
<dbReference type="SUPFAM" id="SSF50494">
    <property type="entry name" value="Trypsin-like serine proteases"/>
    <property type="match status" value="1"/>
</dbReference>
<dbReference type="PROSITE" id="PS00134">
    <property type="entry name" value="TRYPSIN_HIS"/>
    <property type="match status" value="1"/>
</dbReference>
<evidence type="ECO:0000259" key="17">
    <source>
        <dbReference type="PROSITE" id="PS51888"/>
    </source>
</evidence>
<keyword evidence="1" id="KW-0245">EGF-like domain</keyword>
<dbReference type="InterPro" id="IPR018114">
    <property type="entry name" value="TRYPSIN_HIS"/>
</dbReference>
<protein>
    <recommendedName>
        <fullName evidence="14">CLIP domain-containing serine protease</fullName>
        <ecNumber evidence="13">3.4.21.-</ecNumber>
    </recommendedName>
</protein>
<evidence type="ECO:0000256" key="7">
    <source>
        <dbReference type="ARBA" id="ARBA00022820"/>
    </source>
</evidence>
<evidence type="ECO:0000256" key="3">
    <source>
        <dbReference type="ARBA" id="ARBA00022670"/>
    </source>
</evidence>
<dbReference type="GeneID" id="114828133"/>
<keyword evidence="8 13" id="KW-0720">Serine protease</keyword>
<dbReference type="AlphaFoldDB" id="A0AAJ7SFL0"/>